<proteinExistence type="predicted"/>
<feature type="non-terminal residue" evidence="1">
    <location>
        <position position="250"/>
    </location>
</feature>
<evidence type="ECO:0000313" key="2">
    <source>
        <dbReference type="Proteomes" id="UP000789525"/>
    </source>
</evidence>
<comment type="caution">
    <text evidence="1">The sequence shown here is derived from an EMBL/GenBank/DDBJ whole genome shotgun (WGS) entry which is preliminary data.</text>
</comment>
<gene>
    <name evidence="1" type="ORF">ACOLOM_LOCUS10721</name>
</gene>
<reference evidence="1" key="1">
    <citation type="submission" date="2021-06" db="EMBL/GenBank/DDBJ databases">
        <authorList>
            <person name="Kallberg Y."/>
            <person name="Tangrot J."/>
            <person name="Rosling A."/>
        </authorList>
    </citation>
    <scope>NUCLEOTIDE SEQUENCE</scope>
    <source>
        <strain evidence="1">CL356</strain>
    </source>
</reference>
<keyword evidence="2" id="KW-1185">Reference proteome</keyword>
<accession>A0ACA9PJA3</accession>
<dbReference type="EMBL" id="CAJVPT010035695">
    <property type="protein sequence ID" value="CAG8712121.1"/>
    <property type="molecule type" value="Genomic_DNA"/>
</dbReference>
<dbReference type="Proteomes" id="UP000789525">
    <property type="component" value="Unassembled WGS sequence"/>
</dbReference>
<evidence type="ECO:0000313" key="1">
    <source>
        <dbReference type="EMBL" id="CAG8712121.1"/>
    </source>
</evidence>
<organism evidence="1 2">
    <name type="scientific">Acaulospora colombiana</name>
    <dbReference type="NCBI Taxonomy" id="27376"/>
    <lineage>
        <taxon>Eukaryota</taxon>
        <taxon>Fungi</taxon>
        <taxon>Fungi incertae sedis</taxon>
        <taxon>Mucoromycota</taxon>
        <taxon>Glomeromycotina</taxon>
        <taxon>Glomeromycetes</taxon>
        <taxon>Diversisporales</taxon>
        <taxon>Acaulosporaceae</taxon>
        <taxon>Acaulospora</taxon>
    </lineage>
</organism>
<protein>
    <submittedName>
        <fullName evidence="1">13921_t:CDS:1</fullName>
    </submittedName>
</protein>
<name>A0ACA9PJA3_9GLOM</name>
<sequence>MSQVQATGRPSVMNISVKFGVSDALDAAVTDAVNSGIHVIVSAGNSAKDATTQSPARAPAVVTVGASDITDAMGYYSNMGPVVDIFAPGTSIISDWVTTADSVQTLTGTSMATPHVSGVTAYMISRAYSQAFVTSNTTNLLLNNGFKSPGGGVNQVTTTLSTTATSSSSTSISPTSATGSNSADATTLTTISTEPTSTAIQSSTEEKTEDADGSSSTTSPCPTPTKKGDWLLHTIHRLKSSKGFALCATR</sequence>